<keyword evidence="3" id="KW-1185">Reference proteome</keyword>
<comment type="caution">
    <text evidence="2">The sequence shown here is derived from an EMBL/GenBank/DDBJ whole genome shotgun (WGS) entry which is preliminary data.</text>
</comment>
<evidence type="ECO:0000313" key="3">
    <source>
        <dbReference type="Proteomes" id="UP001140091"/>
    </source>
</evidence>
<feature type="non-terminal residue" evidence="2">
    <location>
        <position position="95"/>
    </location>
</feature>
<name>A0A9W8JJY3_9AGAR</name>
<sequence length="95" mass="10910">MICAFDFDALHYSLAAITEDSTLTLWNLQDTIPYVIHKVRGKDDCHQKEEWHRLPAPRSLQQEHPVNNQVVNGNLHEDPEMFGHANFDGRIQTSG</sequence>
<dbReference type="EMBL" id="JANBPK010000173">
    <property type="protein sequence ID" value="KAJ2936106.1"/>
    <property type="molecule type" value="Genomic_DNA"/>
</dbReference>
<accession>A0A9W8JJY3</accession>
<feature type="region of interest" description="Disordered" evidence="1">
    <location>
        <begin position="74"/>
        <end position="95"/>
    </location>
</feature>
<dbReference type="AlphaFoldDB" id="A0A9W8JJY3"/>
<organism evidence="2 3">
    <name type="scientific">Candolleomyces eurysporus</name>
    <dbReference type="NCBI Taxonomy" id="2828524"/>
    <lineage>
        <taxon>Eukaryota</taxon>
        <taxon>Fungi</taxon>
        <taxon>Dikarya</taxon>
        <taxon>Basidiomycota</taxon>
        <taxon>Agaricomycotina</taxon>
        <taxon>Agaricomycetes</taxon>
        <taxon>Agaricomycetidae</taxon>
        <taxon>Agaricales</taxon>
        <taxon>Agaricineae</taxon>
        <taxon>Psathyrellaceae</taxon>
        <taxon>Candolleomyces</taxon>
    </lineage>
</organism>
<reference evidence="2" key="1">
    <citation type="submission" date="2022-06" db="EMBL/GenBank/DDBJ databases">
        <title>Genome Sequence of Candolleomyces eurysporus.</title>
        <authorList>
            <person name="Buettner E."/>
        </authorList>
    </citation>
    <scope>NUCLEOTIDE SEQUENCE</scope>
    <source>
        <strain evidence="2">VTCC 930004</strain>
    </source>
</reference>
<proteinExistence type="predicted"/>
<protein>
    <submittedName>
        <fullName evidence="2">Uncharacterized protein</fullName>
    </submittedName>
</protein>
<evidence type="ECO:0000256" key="1">
    <source>
        <dbReference type="SAM" id="MobiDB-lite"/>
    </source>
</evidence>
<dbReference type="OrthoDB" id="21128at2759"/>
<evidence type="ECO:0000313" key="2">
    <source>
        <dbReference type="EMBL" id="KAJ2936106.1"/>
    </source>
</evidence>
<dbReference type="Proteomes" id="UP001140091">
    <property type="component" value="Unassembled WGS sequence"/>
</dbReference>
<gene>
    <name evidence="2" type="ORF">H1R20_g985</name>
</gene>